<accession>A0A484AXN5</accession>
<proteinExistence type="predicted"/>
<comment type="caution">
    <text evidence="1">The sequence shown here is derived from an EMBL/GenBank/DDBJ whole genome shotgun (WGS) entry which is preliminary data.</text>
</comment>
<sequence>MSARILEDSPNARINKTILDRYLALPLEDNIVQATYVWIDGTGEDLRCKDRTLDFIPSSPKEFTFFAALALTPARRRQTTSDDVCPMFIDFEN</sequence>
<dbReference type="AlphaFoldDB" id="A0A484AXN5"/>
<dbReference type="Gene3D" id="3.10.20.70">
    <property type="entry name" value="Glutamine synthetase, N-terminal domain"/>
    <property type="match status" value="1"/>
</dbReference>
<protein>
    <recommendedName>
        <fullName evidence="3">GS beta-grasp domain-containing protein</fullName>
    </recommendedName>
</protein>
<dbReference type="GO" id="GO:0004356">
    <property type="term" value="F:glutamine synthetase activity"/>
    <property type="evidence" value="ECO:0007669"/>
    <property type="project" value="InterPro"/>
</dbReference>
<gene>
    <name evidence="1" type="ORF">AWZ03_012971</name>
</gene>
<evidence type="ECO:0000313" key="1">
    <source>
        <dbReference type="EMBL" id="TDG40610.1"/>
    </source>
</evidence>
<dbReference type="STRING" id="7232.A0A484AXN5"/>
<evidence type="ECO:0008006" key="3">
    <source>
        <dbReference type="Google" id="ProtNLM"/>
    </source>
</evidence>
<reference evidence="1 2" key="1">
    <citation type="journal article" date="2019" name="J. Hered.">
        <title>An Improved Genome Assembly for Drosophila navojoa, the Basal Species in the mojavensis Cluster.</title>
        <authorList>
            <person name="Vanderlinde T."/>
            <person name="Dupim E.G."/>
            <person name="Nazario-Yepiz N.O."/>
            <person name="Carvalho A.B."/>
        </authorList>
    </citation>
    <scope>NUCLEOTIDE SEQUENCE [LARGE SCALE GENOMIC DNA]</scope>
    <source>
        <strain evidence="1">Navoj_Jal97</strain>
        <tissue evidence="1">Whole organism</tissue>
    </source>
</reference>
<dbReference type="EMBL" id="LSRL02000528">
    <property type="protein sequence ID" value="TDG40610.1"/>
    <property type="molecule type" value="Genomic_DNA"/>
</dbReference>
<evidence type="ECO:0000313" key="2">
    <source>
        <dbReference type="Proteomes" id="UP000295192"/>
    </source>
</evidence>
<organism evidence="1 2">
    <name type="scientific">Drosophila navojoa</name>
    <name type="common">Fruit fly</name>
    <dbReference type="NCBI Taxonomy" id="7232"/>
    <lineage>
        <taxon>Eukaryota</taxon>
        <taxon>Metazoa</taxon>
        <taxon>Ecdysozoa</taxon>
        <taxon>Arthropoda</taxon>
        <taxon>Hexapoda</taxon>
        <taxon>Insecta</taxon>
        <taxon>Pterygota</taxon>
        <taxon>Neoptera</taxon>
        <taxon>Endopterygota</taxon>
        <taxon>Diptera</taxon>
        <taxon>Brachycera</taxon>
        <taxon>Muscomorpha</taxon>
        <taxon>Ephydroidea</taxon>
        <taxon>Drosophilidae</taxon>
        <taxon>Drosophila</taxon>
    </lineage>
</organism>
<dbReference type="Proteomes" id="UP000295192">
    <property type="component" value="Unassembled WGS sequence"/>
</dbReference>
<name>A0A484AXN5_DRONA</name>
<dbReference type="InterPro" id="IPR036651">
    <property type="entry name" value="Gln_synt_N_sf"/>
</dbReference>
<keyword evidence="2" id="KW-1185">Reference proteome</keyword>
<dbReference type="GO" id="GO:0006542">
    <property type="term" value="P:glutamine biosynthetic process"/>
    <property type="evidence" value="ECO:0007669"/>
    <property type="project" value="InterPro"/>
</dbReference>
<dbReference type="OrthoDB" id="1936100at2759"/>